<dbReference type="InterPro" id="IPR005819">
    <property type="entry name" value="H1/H5"/>
</dbReference>
<feature type="domain" description="H15" evidence="4">
    <location>
        <begin position="22"/>
        <end position="81"/>
    </location>
</feature>
<dbReference type="GO" id="GO:0003677">
    <property type="term" value="F:DNA binding"/>
    <property type="evidence" value="ECO:0007669"/>
    <property type="project" value="UniProtKB-KW"/>
</dbReference>
<dbReference type="GO" id="GO:0006334">
    <property type="term" value="P:nucleosome assembly"/>
    <property type="evidence" value="ECO:0007669"/>
    <property type="project" value="InterPro"/>
</dbReference>
<gene>
    <name evidence="5" type="ORF">SUZIE_202465</name>
</gene>
<name>A0AA41NFG4_SCICA</name>
<proteinExistence type="inferred from homology"/>
<dbReference type="InterPro" id="IPR036388">
    <property type="entry name" value="WH-like_DNA-bd_sf"/>
</dbReference>
<dbReference type="Pfam" id="PF00538">
    <property type="entry name" value="Linker_histone"/>
    <property type="match status" value="1"/>
</dbReference>
<dbReference type="AlphaFoldDB" id="A0AA41NFG4"/>
<dbReference type="InterPro" id="IPR036390">
    <property type="entry name" value="WH_DNA-bd_sf"/>
</dbReference>
<keyword evidence="2" id="KW-0539">Nucleus</keyword>
<protein>
    <submittedName>
        <fullName evidence="5">Histone H1.0</fullName>
    </submittedName>
</protein>
<dbReference type="SMART" id="SM00526">
    <property type="entry name" value="H15"/>
    <property type="match status" value="1"/>
</dbReference>
<feature type="region of interest" description="Disordered" evidence="3">
    <location>
        <begin position="84"/>
        <end position="193"/>
    </location>
</feature>
<comment type="subcellular location">
    <subcellularLocation>
        <location evidence="2">Nucleus</location>
    </subcellularLocation>
</comment>
<dbReference type="GO" id="GO:0005634">
    <property type="term" value="C:nucleus"/>
    <property type="evidence" value="ECO:0007669"/>
    <property type="project" value="UniProtKB-SubCell"/>
</dbReference>
<dbReference type="EMBL" id="JAATJV010430502">
    <property type="protein sequence ID" value="MBZ3889339.1"/>
    <property type="molecule type" value="Genomic_DNA"/>
</dbReference>
<feature type="region of interest" description="Disordered" evidence="3">
    <location>
        <begin position="1"/>
        <end position="27"/>
    </location>
</feature>
<keyword evidence="2" id="KW-0158">Chromosome</keyword>
<dbReference type="CDD" id="cd00073">
    <property type="entry name" value="H15"/>
    <property type="match status" value="1"/>
</dbReference>
<feature type="compositionally biased region" description="Basic and acidic residues" evidence="3">
    <location>
        <begin position="14"/>
        <end position="24"/>
    </location>
</feature>
<evidence type="ECO:0000256" key="1">
    <source>
        <dbReference type="ARBA" id="ARBA00023125"/>
    </source>
</evidence>
<evidence type="ECO:0000256" key="2">
    <source>
        <dbReference type="RuleBase" id="RU003894"/>
    </source>
</evidence>
<keyword evidence="1 2" id="KW-0238">DNA-binding</keyword>
<dbReference type="PRINTS" id="PR00624">
    <property type="entry name" value="HISTONEH5"/>
</dbReference>
<dbReference type="SUPFAM" id="SSF46785">
    <property type="entry name" value="Winged helix' DNA-binding domain"/>
    <property type="match status" value="1"/>
</dbReference>
<organism evidence="5 6">
    <name type="scientific">Sciurus carolinensis</name>
    <name type="common">Eastern gray squirrel</name>
    <dbReference type="NCBI Taxonomy" id="30640"/>
    <lineage>
        <taxon>Eukaryota</taxon>
        <taxon>Metazoa</taxon>
        <taxon>Chordata</taxon>
        <taxon>Craniata</taxon>
        <taxon>Vertebrata</taxon>
        <taxon>Euteleostomi</taxon>
        <taxon>Mammalia</taxon>
        <taxon>Eutheria</taxon>
        <taxon>Euarchontoglires</taxon>
        <taxon>Glires</taxon>
        <taxon>Rodentia</taxon>
        <taxon>Sciuromorpha</taxon>
        <taxon>Sciuridae</taxon>
        <taxon>Sciurinae</taxon>
        <taxon>Sciurini</taxon>
        <taxon>Sciurus</taxon>
    </lineage>
</organism>
<comment type="similarity">
    <text evidence="2">Belongs to the histone H1/H5 family.</text>
</comment>
<reference evidence="5" key="1">
    <citation type="submission" date="2020-03" db="EMBL/GenBank/DDBJ databases">
        <title>Studies in the Genomics of Life Span.</title>
        <authorList>
            <person name="Glass D."/>
        </authorList>
    </citation>
    <scope>NUCLEOTIDE SEQUENCE</scope>
    <source>
        <strain evidence="5">SUZIE</strain>
        <tissue evidence="5">Muscle</tissue>
    </source>
</reference>
<evidence type="ECO:0000313" key="6">
    <source>
        <dbReference type="Proteomes" id="UP001166674"/>
    </source>
</evidence>
<feature type="compositionally biased region" description="Basic residues" evidence="3">
    <location>
        <begin position="151"/>
        <end position="183"/>
    </location>
</feature>
<dbReference type="GO" id="GO:0030527">
    <property type="term" value="F:structural constituent of chromatin"/>
    <property type="evidence" value="ECO:0007669"/>
    <property type="project" value="InterPro"/>
</dbReference>
<feature type="compositionally biased region" description="Basic residues" evidence="3">
    <location>
        <begin position="112"/>
        <end position="124"/>
    </location>
</feature>
<comment type="caution">
    <text evidence="5">The sequence shown here is derived from an EMBL/GenBank/DDBJ whole genome shotgun (WGS) entry which is preliminary data.</text>
</comment>
<sequence length="228" mass="25237">MTENSTSTPTAKPKRTEASKKSTDHPNYSDMIVTAIQAQKNHTGSLRQSIQKCIKNKNADSQIKLSIKHLVTTVFKQTKGVGASGPFCLAKSKEPKRSVAPRQTKKEIKKVAMPKKSTKPKKAASKTPGNKPKAPQPPVKKAKNKLVTMPKKTRIPKVVKAKSIKVSKPKKAKPVKSKAKSSAKRADKSDNEGFSYKHSFLSIFCKYFSPSFFLDSHLQSFAPFYSDF</sequence>
<evidence type="ECO:0000313" key="5">
    <source>
        <dbReference type="EMBL" id="MBZ3889339.1"/>
    </source>
</evidence>
<accession>A0AA41NFG4</accession>
<evidence type="ECO:0000259" key="4">
    <source>
        <dbReference type="SMART" id="SM00526"/>
    </source>
</evidence>
<evidence type="ECO:0000256" key="3">
    <source>
        <dbReference type="SAM" id="MobiDB-lite"/>
    </source>
</evidence>
<keyword evidence="6" id="KW-1185">Reference proteome</keyword>
<dbReference type="Gene3D" id="1.10.10.10">
    <property type="entry name" value="Winged helix-like DNA-binding domain superfamily/Winged helix DNA-binding domain"/>
    <property type="match status" value="1"/>
</dbReference>
<dbReference type="InterPro" id="IPR005818">
    <property type="entry name" value="Histone_H1/H5_H15"/>
</dbReference>
<feature type="compositionally biased region" description="Polar residues" evidence="3">
    <location>
        <begin position="1"/>
        <end position="10"/>
    </location>
</feature>
<dbReference type="Proteomes" id="UP001166674">
    <property type="component" value="Unassembled WGS sequence"/>
</dbReference>
<dbReference type="GO" id="GO:0000786">
    <property type="term" value="C:nucleosome"/>
    <property type="evidence" value="ECO:0007669"/>
    <property type="project" value="InterPro"/>
</dbReference>